<keyword evidence="2" id="KW-0732">Signal</keyword>
<evidence type="ECO:0000313" key="3">
    <source>
        <dbReference type="EMBL" id="MET3944881.1"/>
    </source>
</evidence>
<feature type="signal peptide" evidence="2">
    <location>
        <begin position="1"/>
        <end position="24"/>
    </location>
</feature>
<evidence type="ECO:0000256" key="2">
    <source>
        <dbReference type="SAM" id="SignalP"/>
    </source>
</evidence>
<reference evidence="3 4" key="1">
    <citation type="submission" date="2024-06" db="EMBL/GenBank/DDBJ databases">
        <title>Sequencing the genomes of 1000 actinobacteria strains.</title>
        <authorList>
            <person name="Klenk H.-P."/>
        </authorList>
    </citation>
    <scope>NUCLEOTIDE SEQUENCE [LARGE SCALE GENOMIC DNA]</scope>
    <source>
        <strain evidence="3 4">DSM 44265</strain>
    </source>
</reference>
<dbReference type="EMBL" id="JBEPNZ010000001">
    <property type="protein sequence ID" value="MET3944881.1"/>
    <property type="molecule type" value="Genomic_DNA"/>
</dbReference>
<feature type="transmembrane region" description="Helical" evidence="1">
    <location>
        <begin position="299"/>
        <end position="322"/>
    </location>
</feature>
<feature type="chain" id="PRO_5047261862" evidence="2">
    <location>
        <begin position="25"/>
        <end position="469"/>
    </location>
</feature>
<name>A0ABV2NZA0_9CORY</name>
<protein>
    <submittedName>
        <fullName evidence="3">Membrane protein</fullName>
    </submittedName>
</protein>
<dbReference type="InterPro" id="IPR023908">
    <property type="entry name" value="xxxLxxG_rpt"/>
</dbReference>
<gene>
    <name evidence="3" type="ORF">JOF50_001680</name>
</gene>
<accession>A0ABV2NZA0</accession>
<keyword evidence="1" id="KW-0472">Membrane</keyword>
<organism evidence="3 4">
    <name type="scientific">Corynebacterium mucifaciens</name>
    <dbReference type="NCBI Taxonomy" id="57171"/>
    <lineage>
        <taxon>Bacteria</taxon>
        <taxon>Bacillati</taxon>
        <taxon>Actinomycetota</taxon>
        <taxon>Actinomycetes</taxon>
        <taxon>Mycobacteriales</taxon>
        <taxon>Corynebacteriaceae</taxon>
        <taxon>Corynebacterium</taxon>
    </lineage>
</organism>
<keyword evidence="1" id="KW-0812">Transmembrane</keyword>
<feature type="transmembrane region" description="Helical" evidence="1">
    <location>
        <begin position="358"/>
        <end position="378"/>
    </location>
</feature>
<keyword evidence="1" id="KW-1133">Transmembrane helix</keyword>
<keyword evidence="4" id="KW-1185">Reference proteome</keyword>
<dbReference type="Gene3D" id="1.10.287.950">
    <property type="entry name" value="Methyl-accepting chemotaxis protein"/>
    <property type="match status" value="1"/>
</dbReference>
<proteinExistence type="predicted"/>
<feature type="transmembrane region" description="Helical" evidence="1">
    <location>
        <begin position="329"/>
        <end position="352"/>
    </location>
</feature>
<feature type="transmembrane region" description="Helical" evidence="1">
    <location>
        <begin position="443"/>
        <end position="464"/>
    </location>
</feature>
<dbReference type="Proteomes" id="UP001549139">
    <property type="component" value="Unassembled WGS sequence"/>
</dbReference>
<evidence type="ECO:0000256" key="1">
    <source>
        <dbReference type="SAM" id="Phobius"/>
    </source>
</evidence>
<feature type="transmembrane region" description="Helical" evidence="1">
    <location>
        <begin position="385"/>
        <end position="406"/>
    </location>
</feature>
<dbReference type="NCBIfam" id="TIGR03057">
    <property type="entry name" value="xxxLxxG_by_4"/>
    <property type="match status" value="1"/>
</dbReference>
<evidence type="ECO:0000313" key="4">
    <source>
        <dbReference type="Proteomes" id="UP001549139"/>
    </source>
</evidence>
<comment type="caution">
    <text evidence="3">The sequence shown here is derived from an EMBL/GenBank/DDBJ whole genome shotgun (WGS) entry which is preliminary data.</text>
</comment>
<sequence>MNSPMKSGNALRLMCALLALVAGALLPMKPADTWANVARDSEVSGAPQVGPDNLGDARRAAGEAGQQAKVLEEGAGQLAAGIEGAQGQTQQLIDAIAAAQTGSQQLSDGMVELQAGTGQLGAGATQLADSIGEVVDQVTGFEAVRGQVVAAIDRTLEELKDAKEPEVVQARESLQGLREQVQTAQLPPDVVSKMNQLRDGSRDLANQLAVPGYGFHDGIYTATNGSAELARGLAELQAQTGEATGGIDELVDGVEKINQMAGMNADKVAAVRAALPVPAVAPDAGAGESAPAGPTLAPVAAMLLAAMSVLGGTALAAAAWYVARGRWWILGFGSVALAAAGTILAGVLGSGFGAREYAVAFLGLLSGAAASAGLATMLSRWLGAGFGFGVAGALAVAQAGVVGWVWRTATTASVDPVWEAVSQVAPMHWASTAVSAAGNGGDYPGIVSAMLLSALLAVAGLAGASRSAT</sequence>